<dbReference type="InterPro" id="IPR050440">
    <property type="entry name" value="Laminin/Netrin_ECM"/>
</dbReference>
<evidence type="ECO:0000256" key="3">
    <source>
        <dbReference type="ARBA" id="ARBA00022530"/>
    </source>
</evidence>
<dbReference type="FunFam" id="2.10.25.10:FF:000090">
    <property type="entry name" value="laminin subunit alpha"/>
    <property type="match status" value="4"/>
</dbReference>
<feature type="coiled-coil region" evidence="13">
    <location>
        <begin position="2059"/>
        <end position="2126"/>
    </location>
</feature>
<dbReference type="InterPro" id="IPR002049">
    <property type="entry name" value="LE_dom"/>
</dbReference>
<dbReference type="PROSITE" id="PS51117">
    <property type="entry name" value="LAMININ_NTER"/>
    <property type="match status" value="1"/>
</dbReference>
<evidence type="ECO:0000256" key="1">
    <source>
        <dbReference type="ARBA" id="ARBA00004302"/>
    </source>
</evidence>
<dbReference type="CDD" id="cd00055">
    <property type="entry name" value="EGF_Lam"/>
    <property type="match status" value="13"/>
</dbReference>
<feature type="domain" description="Laminin EGF-like" evidence="15">
    <location>
        <begin position="1222"/>
        <end position="1272"/>
    </location>
</feature>
<feature type="domain" description="Laminin EGF-like" evidence="15">
    <location>
        <begin position="1385"/>
        <end position="1432"/>
    </location>
</feature>
<evidence type="ECO:0000256" key="8">
    <source>
        <dbReference type="ARBA" id="ARBA00023054"/>
    </source>
</evidence>
<evidence type="ECO:0000259" key="16">
    <source>
        <dbReference type="PROSITE" id="PS51115"/>
    </source>
</evidence>
<dbReference type="PRINTS" id="PR00011">
    <property type="entry name" value="EGFLAMININ"/>
</dbReference>
<evidence type="ECO:0000313" key="19">
    <source>
        <dbReference type="EMBL" id="KAK6194777.1"/>
    </source>
</evidence>
<dbReference type="PROSITE" id="PS51116">
    <property type="entry name" value="LAMININ_IVB"/>
    <property type="match status" value="1"/>
</dbReference>
<feature type="domain" description="Laminin EGF-like" evidence="15">
    <location>
        <begin position="826"/>
        <end position="873"/>
    </location>
</feature>
<keyword evidence="9 12" id="KW-1015">Disulfide bond</keyword>
<keyword evidence="20" id="KW-1185">Reference proteome</keyword>
<feature type="disulfide bond" evidence="12">
    <location>
        <begin position="1454"/>
        <end position="1463"/>
    </location>
</feature>
<keyword evidence="6" id="KW-0084">Basement membrane</keyword>
<name>A0AAN8KJH1_PATCE</name>
<evidence type="ECO:0000259" key="18">
    <source>
        <dbReference type="PROSITE" id="PS51117"/>
    </source>
</evidence>
<comment type="subcellular location">
    <subcellularLocation>
        <location evidence="1">Secreted</location>
        <location evidence="1">Extracellular space</location>
        <location evidence="1">Extracellular matrix</location>
        <location evidence="1">Basement membrane</location>
    </subcellularLocation>
</comment>
<accession>A0AAN8KJH1</accession>
<feature type="domain" description="Laminin EGF-like" evidence="15">
    <location>
        <begin position="921"/>
        <end position="971"/>
    </location>
</feature>
<gene>
    <name evidence="19" type="ORF">SNE40_000338</name>
</gene>
<keyword evidence="3" id="KW-0272">Extracellular matrix</keyword>
<feature type="disulfide bond" evidence="12">
    <location>
        <begin position="1433"/>
        <end position="1445"/>
    </location>
</feature>
<dbReference type="InterPro" id="IPR056863">
    <property type="entry name" value="LMN_ATRN_NET-like_EGF"/>
</dbReference>
<evidence type="ECO:0000256" key="10">
    <source>
        <dbReference type="ARBA" id="ARBA00023180"/>
    </source>
</evidence>
<dbReference type="Pfam" id="PF24973">
    <property type="entry name" value="EGF_LMN_ATRN"/>
    <property type="match status" value="2"/>
</dbReference>
<organism evidence="19 20">
    <name type="scientific">Patella caerulea</name>
    <name type="common">Rayed Mediterranean limpet</name>
    <dbReference type="NCBI Taxonomy" id="87958"/>
    <lineage>
        <taxon>Eukaryota</taxon>
        <taxon>Metazoa</taxon>
        <taxon>Spiralia</taxon>
        <taxon>Lophotrochozoa</taxon>
        <taxon>Mollusca</taxon>
        <taxon>Gastropoda</taxon>
        <taxon>Patellogastropoda</taxon>
        <taxon>Patelloidea</taxon>
        <taxon>Patellidae</taxon>
        <taxon>Patella</taxon>
    </lineage>
</organism>
<feature type="disulfide bond" evidence="12">
    <location>
        <begin position="826"/>
        <end position="838"/>
    </location>
</feature>
<dbReference type="GO" id="GO:0009887">
    <property type="term" value="P:animal organ morphogenesis"/>
    <property type="evidence" value="ECO:0007669"/>
    <property type="project" value="TreeGrafter"/>
</dbReference>
<evidence type="ECO:0000259" key="17">
    <source>
        <dbReference type="PROSITE" id="PS51116"/>
    </source>
</evidence>
<feature type="signal peptide" evidence="14">
    <location>
        <begin position="1"/>
        <end position="26"/>
    </location>
</feature>
<feature type="disulfide bond" evidence="12">
    <location>
        <begin position="1435"/>
        <end position="1452"/>
    </location>
</feature>
<dbReference type="Proteomes" id="UP001347796">
    <property type="component" value="Unassembled WGS sequence"/>
</dbReference>
<keyword evidence="5" id="KW-0677">Repeat</keyword>
<feature type="disulfide bond" evidence="12">
    <location>
        <begin position="1405"/>
        <end position="1414"/>
    </location>
</feature>
<keyword evidence="2" id="KW-0964">Secreted</keyword>
<dbReference type="Pfam" id="PF00053">
    <property type="entry name" value="EGF_laminin"/>
    <property type="match status" value="13"/>
</dbReference>
<feature type="disulfide bond" evidence="12">
    <location>
        <begin position="874"/>
        <end position="886"/>
    </location>
</feature>
<dbReference type="PANTHER" id="PTHR10574:SF436">
    <property type="entry name" value="LAMININ SUBUNIT ALPHA-2"/>
    <property type="match status" value="1"/>
</dbReference>
<evidence type="ECO:0000256" key="14">
    <source>
        <dbReference type="SAM" id="SignalP"/>
    </source>
</evidence>
<feature type="disulfide bond" evidence="12">
    <location>
        <begin position="923"/>
        <end position="940"/>
    </location>
</feature>
<keyword evidence="7" id="KW-0130">Cell adhesion</keyword>
<feature type="disulfide bond" evidence="12">
    <location>
        <begin position="846"/>
        <end position="855"/>
    </location>
</feature>
<dbReference type="EMBL" id="JAZGQO010000001">
    <property type="protein sequence ID" value="KAK6194777.1"/>
    <property type="molecule type" value="Genomic_DNA"/>
</dbReference>
<dbReference type="SMART" id="SM00136">
    <property type="entry name" value="LamNT"/>
    <property type="match status" value="1"/>
</dbReference>
<comment type="caution">
    <text evidence="19">The sequence shown here is derived from an EMBL/GenBank/DDBJ whole genome shotgun (WGS) entry which is preliminary data.</text>
</comment>
<dbReference type="PROSITE" id="PS50027">
    <property type="entry name" value="EGF_LAM_2"/>
    <property type="match status" value="8"/>
</dbReference>
<evidence type="ECO:0000256" key="12">
    <source>
        <dbReference type="PROSITE-ProRule" id="PRU00460"/>
    </source>
</evidence>
<dbReference type="SMART" id="SM00281">
    <property type="entry name" value="LamB"/>
    <property type="match status" value="1"/>
</dbReference>
<dbReference type="GO" id="GO:0009888">
    <property type="term" value="P:tissue development"/>
    <property type="evidence" value="ECO:0007669"/>
    <property type="project" value="TreeGrafter"/>
</dbReference>
<comment type="caution">
    <text evidence="12">Lacks conserved residue(s) required for the propagation of feature annotation.</text>
</comment>
<dbReference type="InterPro" id="IPR008211">
    <property type="entry name" value="Laminin_N"/>
</dbReference>
<dbReference type="SMART" id="SM00180">
    <property type="entry name" value="EGF_Lam"/>
    <property type="match status" value="15"/>
</dbReference>
<evidence type="ECO:0000313" key="20">
    <source>
        <dbReference type="Proteomes" id="UP001347796"/>
    </source>
</evidence>
<proteinExistence type="predicted"/>
<dbReference type="Gene3D" id="2.170.300.10">
    <property type="entry name" value="Tie2 ligand-binding domain superfamily"/>
    <property type="match status" value="1"/>
</dbReference>
<dbReference type="SUPFAM" id="SSF57196">
    <property type="entry name" value="EGF/Laminin"/>
    <property type="match status" value="10"/>
</dbReference>
<dbReference type="PROSITE" id="PS51115">
    <property type="entry name" value="LAMININ_IVA"/>
    <property type="match status" value="1"/>
</dbReference>
<dbReference type="Pfam" id="PF00052">
    <property type="entry name" value="Laminin_B"/>
    <property type="match status" value="1"/>
</dbReference>
<feature type="domain" description="Laminin EGF-like" evidence="15">
    <location>
        <begin position="477"/>
        <end position="529"/>
    </location>
</feature>
<evidence type="ECO:0000256" key="2">
    <source>
        <dbReference type="ARBA" id="ARBA00022525"/>
    </source>
</evidence>
<evidence type="ECO:0000259" key="15">
    <source>
        <dbReference type="PROSITE" id="PS50027"/>
    </source>
</evidence>
<dbReference type="Pfam" id="PF00055">
    <property type="entry name" value="Laminin_N"/>
    <property type="match status" value="1"/>
</dbReference>
<evidence type="ECO:0000256" key="5">
    <source>
        <dbReference type="ARBA" id="ARBA00022737"/>
    </source>
</evidence>
<feature type="domain" description="Laminin EGF-like" evidence="15">
    <location>
        <begin position="424"/>
        <end position="476"/>
    </location>
</feature>
<feature type="domain" description="Laminin EGF-like" evidence="15">
    <location>
        <begin position="1433"/>
        <end position="1481"/>
    </location>
</feature>
<feature type="disulfide bond" evidence="12">
    <location>
        <begin position="500"/>
        <end position="509"/>
    </location>
</feature>
<feature type="domain" description="Laminin IV type A" evidence="16">
    <location>
        <begin position="1003"/>
        <end position="1187"/>
    </location>
</feature>
<sequence length="2139" mass="231338">MVWIVSYFHILSRVYVFCILILSTRSQCPSTRGCYPKLVVEFLQDVTNQKITLDVNSNCDVAGQYEGLGVTDGTTFSCSVDATKVKMRDKETVTVDINNETTIIMNPNYQTYWQSEKTVSANVATPVTVQITAKLGNRFTIKDTRLYFKSIGTPFEIKVDSRPQAMFIERLDNDNVTWKPWRYYADNCADFPGVIVQQKDGPSRNATTPFCTEDKEIFGGFVTGGPNDTYFVAFNPAAEYGEEFTDNKAVADYYITSGVRINLVKPRYETPLQSYYAVSDFQIDGHCYCYGHSSKCKGDNLAECECEHNTMGTHCEICQPLYNNRTWQIGKQNQANECQKCACNDHATSCRYDATLGYGVCEGCANNTRGEFCDQCNPGYTMNPYFLRDTTNETTPLPKPNGTCEALVGKTLTSYDCGSYCIPCGCNADGTTVAGLTNCSSSGDCDCKTNVQGQKCAECKDNYWGLAEAKTDGCEACVCESKGILNNTNMCNKTTGDCFCKENTQGRTCDTCKDETWGLSETKDTGCIPCDCDPGASISNTCKVDSGQCDCRTNIANRDCRTTLPNSFAPKLDYFRFDAEFQTNVLAENKIDRIGEGVADGTVSGRGLISIPASTNTVQLQFTTKLNKQFDVVLRYETPTEITGITGDIKQLNGVEYTCNGVTIAAANTWTIPTTIQAMASRGGLILTRLCGRIDQSYTLTLTTPSTTGLLIDSVVLLPVITELQTYIKADNDTKVKLEQCREASIGVNMPNRQSLNCTTLEYSLMTELVGGAIGCACSTTGAMPNTVCDQYGGQCECKDGVTLRDCSICRVDSYGLDITGGCTLCNCHFNGSAKLSCNMTGDCSCRTNVTGQKCDACLPEQYGLNSGNGCQPCTCNLQYAINNTCQDDGQCWCKPGIGGKNCDKCLDGFYNLTSDYCTECGCNVEGSVGGVCNDVTGICSCKAKTMGDKCDQCQTGYFGVGSWSDEGCIKCFCSEHTTNCTTGEGWYRSEIASSWGVTNSAAVDDRWLGIDSEGNNVMVDDPLQIGPPPQYVMRIMNSENNLNKSHLYFLSPAKYIGSKRTAYGQFFTMALRLSTHEDLLGNYTEGDVCMKGKYTDFVLAKNLSLPGTTITYYNVTLKESEWFINGTENRQPTYEEFMQVLTDIEFIKVRGKYSNASDAETDLFAFKLYTASKNNESMVPINNVELCSCPPEYTGEFCELCASGYKREVPNGGPFSACVACKCNGHGGGGPCNVTTGACTCTHNTTGLHCDVCMDGFYGNALAGTPDDCKPCMCPGNVIRKEDNVFATKCELDAGGGGPKCTNCTEGHGGNRCETCVTGYYGQPENTTVNDGKCVPCLCNGRADTCDTVTGICVNCRNNTAGKECEICAAKYSGDAMTDSCKPCTCNSTGSDGECDPSTGQCKCFPNVQGFTCDQCVPNSYNFTSGRGCDMCDCNSEGAIGTSCDQTSGQCTCRNKVINRRCDGCEDTYFRLNKDTGCDPCGCSGQGIAEAVVGGKAKGSCDLATGQCYCSQPGIIGLRCDTCSKNTKETYSAYISVINIGIYPGCVLCGECFDGWARKIDTIGLELDNVTRQTTTIRSHYGLKTSESIQADLTAIETSIQNANQSVTRAQNITSIVDTITQDLNLVLEDMRNVSAMIIEMEARLNASLVTLETVYQYNGVVNVNNESVTADILDTKLTNLSTEIKDAFSKANASFAHIKELSILVGSAEQTTTQLQARVTTSMSILSAAEQTLANAVNVYNGTFSEGYNDNERGLSEINSVINSSRVILADLNTVIAEMTSQFNSANESVTMVIQKTNEVRDSTQAKLQESQEAYNQSVALSTASLETYNSAMKYKAGAEAALRNITSSFEAIIAGSKMLIDVKSKMAQSRTKVTEVNAFTIRPNADMTAITQQIVNTSISTADVDAAKLSAQNALETAKSVLNVTEKALDDSRLALNEVTGIQKSIDDANTLRSNATTLKAEADTHNTTIYQALSQPGASSTKVNQVRNLVTTTTAGVTNVQSFIATVTKCFQEKNSQVTSARSLAAGALTKAEALETSQSNYGEIQANLTQAVTNKTTSQAVADLQNTNKELESIKSDLATAEQIADLTAMSQEYAAQKQEMTQLETEIKALETELNDMLQSLGTTSDASVCLKT</sequence>
<evidence type="ECO:0000256" key="13">
    <source>
        <dbReference type="SAM" id="Coils"/>
    </source>
</evidence>
<dbReference type="FunFam" id="2.10.25.10:FF:000188">
    <property type="entry name" value="Laminin subunit gamma 2"/>
    <property type="match status" value="2"/>
</dbReference>
<feature type="disulfide bond" evidence="12">
    <location>
        <begin position="921"/>
        <end position="933"/>
    </location>
</feature>
<keyword evidence="10" id="KW-0325">Glycoprotein</keyword>
<feature type="disulfide bond" evidence="12">
    <location>
        <begin position="894"/>
        <end position="903"/>
    </location>
</feature>
<feature type="disulfide bond" evidence="12">
    <location>
        <begin position="447"/>
        <end position="456"/>
    </location>
</feature>
<keyword evidence="8 13" id="KW-0175">Coiled coil</keyword>
<evidence type="ECO:0000256" key="4">
    <source>
        <dbReference type="ARBA" id="ARBA00022729"/>
    </source>
</evidence>
<feature type="disulfide bond" evidence="12">
    <location>
        <begin position="1242"/>
        <end position="1251"/>
    </location>
</feature>
<protein>
    <submittedName>
        <fullName evidence="19">Uncharacterized protein</fullName>
    </submittedName>
</protein>
<dbReference type="InterPro" id="IPR013015">
    <property type="entry name" value="Laminin_IV_B"/>
</dbReference>
<dbReference type="Gene3D" id="2.10.25.10">
    <property type="entry name" value="Laminin"/>
    <property type="match status" value="12"/>
</dbReference>
<feature type="domain" description="Laminin N-terminal" evidence="18">
    <location>
        <begin position="30"/>
        <end position="286"/>
    </location>
</feature>
<feature type="domain" description="Laminin IV type B" evidence="17">
    <location>
        <begin position="569"/>
        <end position="770"/>
    </location>
</feature>
<evidence type="ECO:0000256" key="7">
    <source>
        <dbReference type="ARBA" id="ARBA00022889"/>
    </source>
</evidence>
<evidence type="ECO:0000256" key="11">
    <source>
        <dbReference type="ARBA" id="ARBA00023292"/>
    </source>
</evidence>
<dbReference type="GO" id="GO:0007155">
    <property type="term" value="P:cell adhesion"/>
    <property type="evidence" value="ECO:0007669"/>
    <property type="project" value="UniProtKB-KW"/>
</dbReference>
<evidence type="ECO:0000256" key="6">
    <source>
        <dbReference type="ARBA" id="ARBA00022869"/>
    </source>
</evidence>
<feature type="chain" id="PRO_5042948687" evidence="14">
    <location>
        <begin position="27"/>
        <end position="2139"/>
    </location>
</feature>
<dbReference type="Gene3D" id="2.60.120.260">
    <property type="entry name" value="Galactose-binding domain-like"/>
    <property type="match status" value="1"/>
</dbReference>
<dbReference type="GO" id="GO:0005604">
    <property type="term" value="C:basement membrane"/>
    <property type="evidence" value="ECO:0007669"/>
    <property type="project" value="UniProtKB-SubCell"/>
</dbReference>
<reference evidence="19 20" key="1">
    <citation type="submission" date="2024-01" db="EMBL/GenBank/DDBJ databases">
        <title>The genome of the rayed Mediterranean limpet Patella caerulea (Linnaeus, 1758).</title>
        <authorList>
            <person name="Anh-Thu Weber A."/>
            <person name="Halstead-Nussloch G."/>
        </authorList>
    </citation>
    <scope>NUCLEOTIDE SEQUENCE [LARGE SCALE GENOMIC DNA]</scope>
    <source>
        <strain evidence="19">AATW-2023a</strain>
        <tissue evidence="19">Whole specimen</tissue>
    </source>
</reference>
<dbReference type="PROSITE" id="PS01248">
    <property type="entry name" value="EGF_LAM_1"/>
    <property type="match status" value="5"/>
</dbReference>
<evidence type="ECO:0000256" key="9">
    <source>
        <dbReference type="ARBA" id="ARBA00023157"/>
    </source>
</evidence>
<dbReference type="InterPro" id="IPR000034">
    <property type="entry name" value="Laminin_IV"/>
</dbReference>
<dbReference type="PANTHER" id="PTHR10574">
    <property type="entry name" value="NETRIN/LAMININ-RELATED"/>
    <property type="match status" value="1"/>
</dbReference>
<feature type="disulfide bond" evidence="12">
    <location>
        <begin position="942"/>
        <end position="951"/>
    </location>
</feature>
<keyword evidence="11 12" id="KW-0424">Laminin EGF-like domain</keyword>
<keyword evidence="4 14" id="KW-0732">Signal</keyword>
<feature type="domain" description="Laminin EGF-like" evidence="15">
    <location>
        <begin position="874"/>
        <end position="920"/>
    </location>
</feature>